<keyword evidence="3" id="KW-0804">Transcription</keyword>
<dbReference type="OrthoDB" id="6247875at2759"/>
<feature type="domain" description="HMG box" evidence="5">
    <location>
        <begin position="6"/>
        <end position="74"/>
    </location>
</feature>
<dbReference type="GO" id="GO:0000122">
    <property type="term" value="P:negative regulation of transcription by RNA polymerase II"/>
    <property type="evidence" value="ECO:0007669"/>
    <property type="project" value="TreeGrafter"/>
</dbReference>
<feature type="DNA-binding region" description="HMG box" evidence="4">
    <location>
        <begin position="6"/>
        <end position="74"/>
    </location>
</feature>
<dbReference type="GO" id="GO:0030154">
    <property type="term" value="P:cell differentiation"/>
    <property type="evidence" value="ECO:0007669"/>
    <property type="project" value="TreeGrafter"/>
</dbReference>
<sequence length="256" mass="28952">MGKAKIPRPPNAFILYRKHQHPVVKANCPGIINNDISKKVAMMWEAEGEEGRAVWKAKADEVKKEHMKKYPGYSYQPRKPSEKKRRMTKKKAAALQSKTAVPSFALHSTDPMMVQHTLGTDPMMVQHTLGTDPAAIEMFGKMIDQHNDSNLLVDYEDLSVFSSSAVLPGQFGQALEGQRTMIDVENSASSGDFVGQFWTEDLIPADDTREFDRHGDYSSRFLDFVILNNDRHLRSLGSKIRSQFLLPSDSSKSYWM</sequence>
<keyword evidence="1" id="KW-0805">Transcription regulation</keyword>
<dbReference type="GO" id="GO:0001228">
    <property type="term" value="F:DNA-binding transcription activator activity, RNA polymerase II-specific"/>
    <property type="evidence" value="ECO:0007669"/>
    <property type="project" value="TreeGrafter"/>
</dbReference>
<evidence type="ECO:0000259" key="5">
    <source>
        <dbReference type="PROSITE" id="PS50118"/>
    </source>
</evidence>
<evidence type="ECO:0000313" key="6">
    <source>
        <dbReference type="EMBL" id="KAF2433001.1"/>
    </source>
</evidence>
<keyword evidence="4" id="KW-0539">Nucleus</keyword>
<protein>
    <recommendedName>
        <fullName evidence="5">HMG box domain-containing protein</fullName>
    </recommendedName>
</protein>
<dbReference type="PANTHER" id="PTHR10270:SF161">
    <property type="entry name" value="SEX-DETERMINING REGION Y PROTEIN"/>
    <property type="match status" value="1"/>
</dbReference>
<keyword evidence="7" id="KW-1185">Reference proteome</keyword>
<dbReference type="AlphaFoldDB" id="A0A9P4NXM5"/>
<dbReference type="InterPro" id="IPR050140">
    <property type="entry name" value="SRY-related_HMG-box_TF-like"/>
</dbReference>
<evidence type="ECO:0000256" key="3">
    <source>
        <dbReference type="ARBA" id="ARBA00023163"/>
    </source>
</evidence>
<accession>A0A9P4NXM5</accession>
<dbReference type="PANTHER" id="PTHR10270">
    <property type="entry name" value="SOX TRANSCRIPTION FACTOR"/>
    <property type="match status" value="1"/>
</dbReference>
<evidence type="ECO:0000256" key="4">
    <source>
        <dbReference type="PROSITE-ProRule" id="PRU00267"/>
    </source>
</evidence>
<gene>
    <name evidence="6" type="ORF">EJ08DRAFT_584522</name>
</gene>
<keyword evidence="2 4" id="KW-0238">DNA-binding</keyword>
<name>A0A9P4NXM5_9PEZI</name>
<evidence type="ECO:0000256" key="2">
    <source>
        <dbReference type="ARBA" id="ARBA00023125"/>
    </source>
</evidence>
<organism evidence="6 7">
    <name type="scientific">Tothia fuscella</name>
    <dbReference type="NCBI Taxonomy" id="1048955"/>
    <lineage>
        <taxon>Eukaryota</taxon>
        <taxon>Fungi</taxon>
        <taxon>Dikarya</taxon>
        <taxon>Ascomycota</taxon>
        <taxon>Pezizomycotina</taxon>
        <taxon>Dothideomycetes</taxon>
        <taxon>Pleosporomycetidae</taxon>
        <taxon>Venturiales</taxon>
        <taxon>Cylindrosympodiaceae</taxon>
        <taxon>Tothia</taxon>
    </lineage>
</organism>
<evidence type="ECO:0000313" key="7">
    <source>
        <dbReference type="Proteomes" id="UP000800235"/>
    </source>
</evidence>
<dbReference type="Gene3D" id="1.10.30.10">
    <property type="entry name" value="High mobility group box domain"/>
    <property type="match status" value="1"/>
</dbReference>
<dbReference type="Proteomes" id="UP000800235">
    <property type="component" value="Unassembled WGS sequence"/>
</dbReference>
<dbReference type="FunFam" id="1.10.30.10:FF:000041">
    <property type="entry name" value="HMG box family protein"/>
    <property type="match status" value="1"/>
</dbReference>
<dbReference type="CDD" id="cd01389">
    <property type="entry name" value="HMG-box_ROX1-like"/>
    <property type="match status" value="1"/>
</dbReference>
<dbReference type="GO" id="GO:0005634">
    <property type="term" value="C:nucleus"/>
    <property type="evidence" value="ECO:0007669"/>
    <property type="project" value="UniProtKB-UniRule"/>
</dbReference>
<evidence type="ECO:0000256" key="1">
    <source>
        <dbReference type="ARBA" id="ARBA00023015"/>
    </source>
</evidence>
<dbReference type="PROSITE" id="PS50118">
    <property type="entry name" value="HMG_BOX_2"/>
    <property type="match status" value="1"/>
</dbReference>
<dbReference type="EMBL" id="MU007023">
    <property type="protein sequence ID" value="KAF2433001.1"/>
    <property type="molecule type" value="Genomic_DNA"/>
</dbReference>
<dbReference type="GO" id="GO:0000978">
    <property type="term" value="F:RNA polymerase II cis-regulatory region sequence-specific DNA binding"/>
    <property type="evidence" value="ECO:0007669"/>
    <property type="project" value="TreeGrafter"/>
</dbReference>
<comment type="caution">
    <text evidence="6">The sequence shown here is derived from an EMBL/GenBank/DDBJ whole genome shotgun (WGS) entry which is preliminary data.</text>
</comment>
<dbReference type="InterPro" id="IPR036910">
    <property type="entry name" value="HMG_box_dom_sf"/>
</dbReference>
<dbReference type="SMART" id="SM00398">
    <property type="entry name" value="HMG"/>
    <property type="match status" value="1"/>
</dbReference>
<dbReference type="InterPro" id="IPR009071">
    <property type="entry name" value="HMG_box_dom"/>
</dbReference>
<reference evidence="6" key="1">
    <citation type="journal article" date="2020" name="Stud. Mycol.">
        <title>101 Dothideomycetes genomes: a test case for predicting lifestyles and emergence of pathogens.</title>
        <authorList>
            <person name="Haridas S."/>
            <person name="Albert R."/>
            <person name="Binder M."/>
            <person name="Bloem J."/>
            <person name="Labutti K."/>
            <person name="Salamov A."/>
            <person name="Andreopoulos B."/>
            <person name="Baker S."/>
            <person name="Barry K."/>
            <person name="Bills G."/>
            <person name="Bluhm B."/>
            <person name="Cannon C."/>
            <person name="Castanera R."/>
            <person name="Culley D."/>
            <person name="Daum C."/>
            <person name="Ezra D."/>
            <person name="Gonzalez J."/>
            <person name="Henrissat B."/>
            <person name="Kuo A."/>
            <person name="Liang C."/>
            <person name="Lipzen A."/>
            <person name="Lutzoni F."/>
            <person name="Magnuson J."/>
            <person name="Mondo S."/>
            <person name="Nolan M."/>
            <person name="Ohm R."/>
            <person name="Pangilinan J."/>
            <person name="Park H.-J."/>
            <person name="Ramirez L."/>
            <person name="Alfaro M."/>
            <person name="Sun H."/>
            <person name="Tritt A."/>
            <person name="Yoshinaga Y."/>
            <person name="Zwiers L.-H."/>
            <person name="Turgeon B."/>
            <person name="Goodwin S."/>
            <person name="Spatafora J."/>
            <person name="Crous P."/>
            <person name="Grigoriev I."/>
        </authorList>
    </citation>
    <scope>NUCLEOTIDE SEQUENCE</scope>
    <source>
        <strain evidence="6">CBS 130266</strain>
    </source>
</reference>
<dbReference type="Pfam" id="PF00505">
    <property type="entry name" value="HMG_box"/>
    <property type="match status" value="1"/>
</dbReference>
<dbReference type="SUPFAM" id="SSF47095">
    <property type="entry name" value="HMG-box"/>
    <property type="match status" value="1"/>
</dbReference>
<proteinExistence type="predicted"/>